<evidence type="ECO:0000313" key="3">
    <source>
        <dbReference type="Proteomes" id="UP001428817"/>
    </source>
</evidence>
<dbReference type="InterPro" id="IPR011009">
    <property type="entry name" value="Kinase-like_dom_sf"/>
</dbReference>
<dbReference type="SUPFAM" id="SSF56112">
    <property type="entry name" value="Protein kinase-like (PK-like)"/>
    <property type="match status" value="1"/>
</dbReference>
<dbReference type="Gene3D" id="3.90.1200.10">
    <property type="match status" value="1"/>
</dbReference>
<comment type="caution">
    <text evidence="2">The sequence shown here is derived from an EMBL/GenBank/DDBJ whole genome shotgun (WGS) entry which is preliminary data.</text>
</comment>
<organism evidence="2 3">
    <name type="scientific">Pseudonocardia eucalypti</name>
    <dbReference type="NCBI Taxonomy" id="648755"/>
    <lineage>
        <taxon>Bacteria</taxon>
        <taxon>Bacillati</taxon>
        <taxon>Actinomycetota</taxon>
        <taxon>Actinomycetes</taxon>
        <taxon>Pseudonocardiales</taxon>
        <taxon>Pseudonocardiaceae</taxon>
        <taxon>Pseudonocardia</taxon>
    </lineage>
</organism>
<protein>
    <submittedName>
        <fullName evidence="2">Phosphotransferase</fullName>
    </submittedName>
</protein>
<keyword evidence="3" id="KW-1185">Reference proteome</keyword>
<accession>A0ABP9PIZ6</accession>
<reference evidence="3" key="1">
    <citation type="journal article" date="2019" name="Int. J. Syst. Evol. Microbiol.">
        <title>The Global Catalogue of Microorganisms (GCM) 10K type strain sequencing project: providing services to taxonomists for standard genome sequencing and annotation.</title>
        <authorList>
            <consortium name="The Broad Institute Genomics Platform"/>
            <consortium name="The Broad Institute Genome Sequencing Center for Infectious Disease"/>
            <person name="Wu L."/>
            <person name="Ma J."/>
        </authorList>
    </citation>
    <scope>NUCLEOTIDE SEQUENCE [LARGE SCALE GENOMIC DNA]</scope>
    <source>
        <strain evidence="3">JCM 18303</strain>
    </source>
</reference>
<dbReference type="InterPro" id="IPR002575">
    <property type="entry name" value="Aminoglycoside_PTrfase"/>
</dbReference>
<proteinExistence type="predicted"/>
<evidence type="ECO:0000259" key="1">
    <source>
        <dbReference type="Pfam" id="PF01636"/>
    </source>
</evidence>
<evidence type="ECO:0000313" key="2">
    <source>
        <dbReference type="EMBL" id="GAA5144386.1"/>
    </source>
</evidence>
<dbReference type="Pfam" id="PF01636">
    <property type="entry name" value="APH"/>
    <property type="match status" value="1"/>
</dbReference>
<sequence>MGSRLELAALTGRIAYHVAKERLTKPRPVNLRQVPPTPEAITDEWLTLALCDDVPGARVVGHELGKRDDGTSSRRWLTVQYNEAGKDLPYRFFTKSGPNFKTRLVSAAAGLSRIEANFYALVRPQLEIEAPPTRYSAYDPISNRQMLIVDDIAATLGAEFGTILTRKLTREMAEGVVDTLAALHVKFWGAPLQRMYGSWLWNSYDFMATLNVTIGATKRIMSGFDRGRHVIPARLYDRRHEVPAALMRSLEINISGPQTMLHSDVHPGNWYVTKDGAMGLCDWQCVVQGGWARDLAYALSSGLTPEDRREWEKDLVARHGQRLAEAGIEPPSPEEAFLAYRQQMPHAMFMWLGTLGRHPLQPDYQPRDIVMETVRRVCTAADDLETLDALKA</sequence>
<gene>
    <name evidence="2" type="ORF">GCM10023321_00620</name>
</gene>
<dbReference type="EMBL" id="BAABJP010000001">
    <property type="protein sequence ID" value="GAA5144386.1"/>
    <property type="molecule type" value="Genomic_DNA"/>
</dbReference>
<feature type="domain" description="Aminoglycoside phosphotransferase" evidence="1">
    <location>
        <begin position="159"/>
        <end position="320"/>
    </location>
</feature>
<dbReference type="RefSeq" id="WP_185058380.1">
    <property type="nucleotide sequence ID" value="NZ_BAABJP010000001.1"/>
</dbReference>
<name>A0ABP9PIZ6_9PSEU</name>
<dbReference type="Proteomes" id="UP001428817">
    <property type="component" value="Unassembled WGS sequence"/>
</dbReference>